<keyword evidence="1" id="KW-0805">Transcription regulation</keyword>
<evidence type="ECO:0000313" key="5">
    <source>
        <dbReference type="EMBL" id="KEP71073.1"/>
    </source>
</evidence>
<dbReference type="Gene3D" id="3.30.70.920">
    <property type="match status" value="1"/>
</dbReference>
<evidence type="ECO:0000313" key="6">
    <source>
        <dbReference type="Proteomes" id="UP000027725"/>
    </source>
</evidence>
<name>A0A074TPY9_9RHOB</name>
<dbReference type="OrthoDB" id="7847328at2"/>
<dbReference type="GO" id="GO:0005829">
    <property type="term" value="C:cytosol"/>
    <property type="evidence" value="ECO:0007669"/>
    <property type="project" value="TreeGrafter"/>
</dbReference>
<comment type="caution">
    <text evidence="5">The sequence shown here is derived from an EMBL/GenBank/DDBJ whole genome shotgun (WGS) entry which is preliminary data.</text>
</comment>
<dbReference type="InterPro" id="IPR036388">
    <property type="entry name" value="WH-like_DNA-bd_sf"/>
</dbReference>
<dbReference type="GO" id="GO:0043200">
    <property type="term" value="P:response to amino acid"/>
    <property type="evidence" value="ECO:0007669"/>
    <property type="project" value="TreeGrafter"/>
</dbReference>
<sequence length="158" mass="18059">MDEDDRRILTELQRDATLSLERIATRVALAKTTVWNRVQKLTQNGTILRQAAILDPRKVGLSETFFVSIRTGQHESDWLERFKAVIEDMPEITEAHRLAGTLDYLLKVQVASTQDFDRFYKDLVSRIPIHDVSSSLSMEQMKHSLELPLSKGRPTPPA</sequence>
<evidence type="ECO:0000256" key="1">
    <source>
        <dbReference type="ARBA" id="ARBA00023015"/>
    </source>
</evidence>
<dbReference type="PROSITE" id="PS50956">
    <property type="entry name" value="HTH_ASNC_2"/>
    <property type="match status" value="1"/>
</dbReference>
<dbReference type="SUPFAM" id="SSF54909">
    <property type="entry name" value="Dimeric alpha+beta barrel"/>
    <property type="match status" value="1"/>
</dbReference>
<gene>
    <name evidence="5" type="ORF">DL1_10510</name>
</gene>
<keyword evidence="2" id="KW-0238">DNA-binding</keyword>
<dbReference type="SMART" id="SM00344">
    <property type="entry name" value="HTH_ASNC"/>
    <property type="match status" value="1"/>
</dbReference>
<dbReference type="AlphaFoldDB" id="A0A074TPY9"/>
<proteinExistence type="predicted"/>
<dbReference type="InterPro" id="IPR000485">
    <property type="entry name" value="AsnC-type_HTH_dom"/>
</dbReference>
<dbReference type="EMBL" id="JHEH01000003">
    <property type="protein sequence ID" value="KEP71073.1"/>
    <property type="molecule type" value="Genomic_DNA"/>
</dbReference>
<dbReference type="PRINTS" id="PR00033">
    <property type="entry name" value="HTHASNC"/>
</dbReference>
<dbReference type="InterPro" id="IPR019887">
    <property type="entry name" value="Tscrpt_reg_AsnC/Lrp_C"/>
</dbReference>
<organism evidence="5 6">
    <name type="scientific">Thioclava dalianensis</name>
    <dbReference type="NCBI Taxonomy" id="1185766"/>
    <lineage>
        <taxon>Bacteria</taxon>
        <taxon>Pseudomonadati</taxon>
        <taxon>Pseudomonadota</taxon>
        <taxon>Alphaproteobacteria</taxon>
        <taxon>Rhodobacterales</taxon>
        <taxon>Paracoccaceae</taxon>
        <taxon>Thioclava</taxon>
    </lineage>
</organism>
<dbReference type="STRING" id="1185766.SAMN05216224_103192"/>
<dbReference type="RefSeq" id="WP_038062523.1">
    <property type="nucleotide sequence ID" value="NZ_FOVB01000003.1"/>
</dbReference>
<evidence type="ECO:0000256" key="2">
    <source>
        <dbReference type="ARBA" id="ARBA00023125"/>
    </source>
</evidence>
<dbReference type="Proteomes" id="UP000027725">
    <property type="component" value="Unassembled WGS sequence"/>
</dbReference>
<dbReference type="GO" id="GO:0043565">
    <property type="term" value="F:sequence-specific DNA binding"/>
    <property type="evidence" value="ECO:0007669"/>
    <property type="project" value="InterPro"/>
</dbReference>
<dbReference type="PANTHER" id="PTHR30154:SF17">
    <property type="entry name" value="DNA-BINDING TRANSCRIPTIONAL ACTIVATOR DECR"/>
    <property type="match status" value="1"/>
</dbReference>
<accession>A0A074TPY9</accession>
<evidence type="ECO:0000256" key="3">
    <source>
        <dbReference type="ARBA" id="ARBA00023163"/>
    </source>
</evidence>
<dbReference type="InterPro" id="IPR019888">
    <property type="entry name" value="Tscrpt_reg_AsnC-like"/>
</dbReference>
<dbReference type="Gene3D" id="1.10.10.10">
    <property type="entry name" value="Winged helix-like DNA-binding domain superfamily/Winged helix DNA-binding domain"/>
    <property type="match status" value="1"/>
</dbReference>
<dbReference type="Pfam" id="PF13404">
    <property type="entry name" value="HTH_AsnC-type"/>
    <property type="match status" value="1"/>
</dbReference>
<dbReference type="eggNOG" id="COG1522">
    <property type="taxonomic scope" value="Bacteria"/>
</dbReference>
<dbReference type="SUPFAM" id="SSF46785">
    <property type="entry name" value="Winged helix' DNA-binding domain"/>
    <property type="match status" value="1"/>
</dbReference>
<dbReference type="InterPro" id="IPR036390">
    <property type="entry name" value="WH_DNA-bd_sf"/>
</dbReference>
<evidence type="ECO:0000259" key="4">
    <source>
        <dbReference type="PROSITE" id="PS50956"/>
    </source>
</evidence>
<keyword evidence="6" id="KW-1185">Reference proteome</keyword>
<dbReference type="Pfam" id="PF01037">
    <property type="entry name" value="AsnC_trans_reg"/>
    <property type="match status" value="1"/>
</dbReference>
<keyword evidence="3" id="KW-0804">Transcription</keyword>
<feature type="domain" description="HTH asnC-type" evidence="4">
    <location>
        <begin position="1"/>
        <end position="62"/>
    </location>
</feature>
<dbReference type="PANTHER" id="PTHR30154">
    <property type="entry name" value="LEUCINE-RESPONSIVE REGULATORY PROTEIN"/>
    <property type="match status" value="1"/>
</dbReference>
<reference evidence="5 6" key="1">
    <citation type="submission" date="2014-03" db="EMBL/GenBank/DDBJ databases">
        <title>The draft genome sequence of Thioclava dalianensis DLFJ1-1.</title>
        <authorList>
            <person name="Lai Q."/>
            <person name="Shao Z."/>
        </authorList>
    </citation>
    <scope>NUCLEOTIDE SEQUENCE [LARGE SCALE GENOMIC DNA]</scope>
    <source>
        <strain evidence="5 6">DLFJ1-1</strain>
    </source>
</reference>
<dbReference type="InterPro" id="IPR011008">
    <property type="entry name" value="Dimeric_a/b-barrel"/>
</dbReference>
<protein>
    <submittedName>
        <fullName evidence="5">Transcriptional regulator</fullName>
    </submittedName>
</protein>